<dbReference type="AlphaFoldDB" id="A0A812TKF2"/>
<feature type="transmembrane region" description="Helical" evidence="1">
    <location>
        <begin position="231"/>
        <end position="252"/>
    </location>
</feature>
<organism evidence="3 4">
    <name type="scientific">Symbiodinium natans</name>
    <dbReference type="NCBI Taxonomy" id="878477"/>
    <lineage>
        <taxon>Eukaryota</taxon>
        <taxon>Sar</taxon>
        <taxon>Alveolata</taxon>
        <taxon>Dinophyceae</taxon>
        <taxon>Suessiales</taxon>
        <taxon>Symbiodiniaceae</taxon>
        <taxon>Symbiodinium</taxon>
    </lineage>
</organism>
<evidence type="ECO:0000256" key="2">
    <source>
        <dbReference type="SAM" id="SignalP"/>
    </source>
</evidence>
<evidence type="ECO:0000256" key="1">
    <source>
        <dbReference type="SAM" id="Phobius"/>
    </source>
</evidence>
<keyword evidence="1" id="KW-0472">Membrane</keyword>
<protein>
    <submittedName>
        <fullName evidence="3">Uncharacterized protein</fullName>
    </submittedName>
</protein>
<dbReference type="OrthoDB" id="409012at2759"/>
<reference evidence="3" key="1">
    <citation type="submission" date="2021-02" db="EMBL/GenBank/DDBJ databases">
        <authorList>
            <person name="Dougan E. K."/>
            <person name="Rhodes N."/>
            <person name="Thang M."/>
            <person name="Chan C."/>
        </authorList>
    </citation>
    <scope>NUCLEOTIDE SEQUENCE</scope>
</reference>
<accession>A0A812TKF2</accession>
<dbReference type="Proteomes" id="UP000604046">
    <property type="component" value="Unassembled WGS sequence"/>
</dbReference>
<proteinExistence type="predicted"/>
<keyword evidence="1" id="KW-1133">Transmembrane helix</keyword>
<sequence length="273" mass="30210">MGPCATFTALLALGLLLNYLVHFSRVQVLTADDASVEMSQRHRNEDMPEPIRGILWMRGNTCPELLVAMEAGAYDNASRTILLTFGAAYSWTYNSDILGWLEYAGVTMNLAFLSPGKLRIKFDEDTSRLATVQVTIGGISLADAIGLWAMNRTDDVGDFWERLMLAEADWQFVYDIKKVLDANGTKLPSWSQMVDSATSGAVVHGKMCDQVFRRTATVKTYAQLLHGEFSMLQVLLSCLFGALWLTLAMCCVRRIDAKAPSPEFEPLAGHPEA</sequence>
<keyword evidence="1" id="KW-0812">Transmembrane</keyword>
<dbReference type="EMBL" id="CAJNDS010002561">
    <property type="protein sequence ID" value="CAE7526374.1"/>
    <property type="molecule type" value="Genomic_DNA"/>
</dbReference>
<gene>
    <name evidence="3" type="ORF">SNAT2548_LOCUS29467</name>
</gene>
<feature type="chain" id="PRO_5032420300" evidence="2">
    <location>
        <begin position="27"/>
        <end position="273"/>
    </location>
</feature>
<keyword evidence="2" id="KW-0732">Signal</keyword>
<evidence type="ECO:0000313" key="3">
    <source>
        <dbReference type="EMBL" id="CAE7526374.1"/>
    </source>
</evidence>
<comment type="caution">
    <text evidence="3">The sequence shown here is derived from an EMBL/GenBank/DDBJ whole genome shotgun (WGS) entry which is preliminary data.</text>
</comment>
<feature type="signal peptide" evidence="2">
    <location>
        <begin position="1"/>
        <end position="26"/>
    </location>
</feature>
<keyword evidence="4" id="KW-1185">Reference proteome</keyword>
<name>A0A812TKF2_9DINO</name>
<evidence type="ECO:0000313" key="4">
    <source>
        <dbReference type="Proteomes" id="UP000604046"/>
    </source>
</evidence>